<evidence type="ECO:0000256" key="4">
    <source>
        <dbReference type="ARBA" id="ARBA00022989"/>
    </source>
</evidence>
<keyword evidence="4" id="KW-1133">Transmembrane helix</keyword>
<dbReference type="Proteomes" id="UP001356427">
    <property type="component" value="Unassembled WGS sequence"/>
</dbReference>
<proteinExistence type="predicted"/>
<evidence type="ECO:0000256" key="5">
    <source>
        <dbReference type="ARBA" id="ARBA00023136"/>
    </source>
</evidence>
<keyword evidence="5" id="KW-0472">Membrane</keyword>
<dbReference type="AlphaFoldDB" id="A0AAN8MDU7"/>
<evidence type="ECO:0000256" key="3">
    <source>
        <dbReference type="ARBA" id="ARBA00022729"/>
    </source>
</evidence>
<keyword evidence="2" id="KW-0812">Transmembrane</keyword>
<evidence type="ECO:0000313" key="7">
    <source>
        <dbReference type="Proteomes" id="UP001356427"/>
    </source>
</evidence>
<dbReference type="GO" id="GO:0038023">
    <property type="term" value="F:signaling receptor activity"/>
    <property type="evidence" value="ECO:0007669"/>
    <property type="project" value="TreeGrafter"/>
</dbReference>
<accession>A0AAN8MDU7</accession>
<sequence>MGHCPGSGSLTVVERRVSFLSSYSTAPVSDSVVSGSLSDPWSPDGDLWSGQSGPTRIESFGEGDLLFIDTQAVSFNRGAAPLCDGRDQPHLPGQKDVLVLVFLEEIPEQQLSSYHHMRRLLKRQTYLSWPRAGEHTGVFWQKLWRTLWSRSHERTGGRVTAGHRGCSSLQSFLQTLSLSSSLSHTHLASLRSFSTCTSIPPSLTPSIRPSILP</sequence>
<dbReference type="InterPro" id="IPR035897">
    <property type="entry name" value="Toll_tir_struct_dom_sf"/>
</dbReference>
<keyword evidence="3" id="KW-0732">Signal</keyword>
<protein>
    <submittedName>
        <fullName evidence="6">Uncharacterized protein</fullName>
    </submittedName>
</protein>
<dbReference type="GO" id="GO:0006954">
    <property type="term" value="P:inflammatory response"/>
    <property type="evidence" value="ECO:0007669"/>
    <property type="project" value="TreeGrafter"/>
</dbReference>
<evidence type="ECO:0000313" key="6">
    <source>
        <dbReference type="EMBL" id="KAK6324236.1"/>
    </source>
</evidence>
<evidence type="ECO:0000256" key="1">
    <source>
        <dbReference type="ARBA" id="ARBA00004370"/>
    </source>
</evidence>
<name>A0AAN8MDU7_9TELE</name>
<evidence type="ECO:0000256" key="2">
    <source>
        <dbReference type="ARBA" id="ARBA00022692"/>
    </source>
</evidence>
<dbReference type="SUPFAM" id="SSF52200">
    <property type="entry name" value="Toll/Interleukin receptor TIR domain"/>
    <property type="match status" value="1"/>
</dbReference>
<dbReference type="EMBL" id="JAGTTL010000004">
    <property type="protein sequence ID" value="KAK6324236.1"/>
    <property type="molecule type" value="Genomic_DNA"/>
</dbReference>
<gene>
    <name evidence="6" type="ORF">J4Q44_G00065750</name>
</gene>
<dbReference type="GO" id="GO:0005886">
    <property type="term" value="C:plasma membrane"/>
    <property type="evidence" value="ECO:0007669"/>
    <property type="project" value="TreeGrafter"/>
</dbReference>
<dbReference type="GO" id="GO:0002224">
    <property type="term" value="P:toll-like receptor signaling pathway"/>
    <property type="evidence" value="ECO:0007669"/>
    <property type="project" value="TreeGrafter"/>
</dbReference>
<comment type="caution">
    <text evidence="6">The sequence shown here is derived from an EMBL/GenBank/DDBJ whole genome shotgun (WGS) entry which is preliminary data.</text>
</comment>
<dbReference type="Gene3D" id="3.40.50.10140">
    <property type="entry name" value="Toll/interleukin-1 receptor homology (TIR) domain"/>
    <property type="match status" value="1"/>
</dbReference>
<reference evidence="6 7" key="1">
    <citation type="submission" date="2021-04" db="EMBL/GenBank/DDBJ databases">
        <authorList>
            <person name="De Guttry C."/>
            <person name="Zahm M."/>
            <person name="Klopp C."/>
            <person name="Cabau C."/>
            <person name="Louis A."/>
            <person name="Berthelot C."/>
            <person name="Parey E."/>
            <person name="Roest Crollius H."/>
            <person name="Montfort J."/>
            <person name="Robinson-Rechavi M."/>
            <person name="Bucao C."/>
            <person name="Bouchez O."/>
            <person name="Gislard M."/>
            <person name="Lluch J."/>
            <person name="Milhes M."/>
            <person name="Lampietro C."/>
            <person name="Lopez Roques C."/>
            <person name="Donnadieu C."/>
            <person name="Braasch I."/>
            <person name="Desvignes T."/>
            <person name="Postlethwait J."/>
            <person name="Bobe J."/>
            <person name="Wedekind C."/>
            <person name="Guiguen Y."/>
        </authorList>
    </citation>
    <scope>NUCLEOTIDE SEQUENCE [LARGE SCALE GENOMIC DNA]</scope>
    <source>
        <strain evidence="6">Cs_M1</strain>
        <tissue evidence="6">Blood</tissue>
    </source>
</reference>
<dbReference type="PANTHER" id="PTHR24365">
    <property type="entry name" value="TOLL-LIKE RECEPTOR"/>
    <property type="match status" value="1"/>
</dbReference>
<keyword evidence="7" id="KW-1185">Reference proteome</keyword>
<dbReference type="PANTHER" id="PTHR24365:SF522">
    <property type="entry name" value="LOW QUALITY PROTEIN: TOLL-LIKE RECEPTOR 13-RELATED"/>
    <property type="match status" value="1"/>
</dbReference>
<comment type="subcellular location">
    <subcellularLocation>
        <location evidence="1">Membrane</location>
    </subcellularLocation>
</comment>
<organism evidence="6 7">
    <name type="scientific">Coregonus suidteri</name>
    <dbReference type="NCBI Taxonomy" id="861788"/>
    <lineage>
        <taxon>Eukaryota</taxon>
        <taxon>Metazoa</taxon>
        <taxon>Chordata</taxon>
        <taxon>Craniata</taxon>
        <taxon>Vertebrata</taxon>
        <taxon>Euteleostomi</taxon>
        <taxon>Actinopterygii</taxon>
        <taxon>Neopterygii</taxon>
        <taxon>Teleostei</taxon>
        <taxon>Protacanthopterygii</taxon>
        <taxon>Salmoniformes</taxon>
        <taxon>Salmonidae</taxon>
        <taxon>Coregoninae</taxon>
        <taxon>Coregonus</taxon>
    </lineage>
</organism>